<dbReference type="AlphaFoldDB" id="A0AAD7VRL9"/>
<accession>A0AAD7VRL9</accession>
<protein>
    <recommendedName>
        <fullName evidence="5">CNH domain-containing protein</fullName>
    </recommendedName>
</protein>
<comment type="subcellular location">
    <subcellularLocation>
        <location evidence="1">Cytoplasm</location>
    </subcellularLocation>
</comment>
<name>A0AAD7VRL9_9ASCO</name>
<reference evidence="6" key="1">
    <citation type="submission" date="2023-03" db="EMBL/GenBank/DDBJ databases">
        <title>Near-Complete genome sequence of Lipomyces tetrasporous NRRL Y-64009, an oleaginous yeast capable of growing on lignocellulosic hydrolysates.</title>
        <authorList>
            <consortium name="Lawrence Berkeley National Laboratory"/>
            <person name="Jagtap S.S."/>
            <person name="Liu J.-J."/>
            <person name="Walukiewicz H.E."/>
            <person name="Pangilinan J."/>
            <person name="Lipzen A."/>
            <person name="Ahrendt S."/>
            <person name="Koriabine M."/>
            <person name="Cobaugh K."/>
            <person name="Salamov A."/>
            <person name="Yoshinaga Y."/>
            <person name="Ng V."/>
            <person name="Daum C."/>
            <person name="Grigoriev I.V."/>
            <person name="Slininger P.J."/>
            <person name="Dien B.S."/>
            <person name="Jin Y.-S."/>
            <person name="Rao C.V."/>
        </authorList>
    </citation>
    <scope>NUCLEOTIDE SEQUENCE</scope>
    <source>
        <strain evidence="6">NRRL Y-64009</strain>
    </source>
</reference>
<dbReference type="InterPro" id="IPR032914">
    <property type="entry name" value="Vam6/VPS39/TRAP1"/>
</dbReference>
<evidence type="ECO:0000256" key="3">
    <source>
        <dbReference type="ARBA" id="ARBA00022490"/>
    </source>
</evidence>
<evidence type="ECO:0000256" key="2">
    <source>
        <dbReference type="ARBA" id="ARBA00022448"/>
    </source>
</evidence>
<dbReference type="Proteomes" id="UP001217417">
    <property type="component" value="Unassembled WGS sequence"/>
</dbReference>
<dbReference type="GO" id="GO:0015031">
    <property type="term" value="P:protein transport"/>
    <property type="evidence" value="ECO:0007669"/>
    <property type="project" value="UniProtKB-KW"/>
</dbReference>
<organism evidence="6 7">
    <name type="scientific">Lipomyces tetrasporus</name>
    <dbReference type="NCBI Taxonomy" id="54092"/>
    <lineage>
        <taxon>Eukaryota</taxon>
        <taxon>Fungi</taxon>
        <taxon>Dikarya</taxon>
        <taxon>Ascomycota</taxon>
        <taxon>Saccharomycotina</taxon>
        <taxon>Lipomycetes</taxon>
        <taxon>Lipomycetales</taxon>
        <taxon>Lipomycetaceae</taxon>
        <taxon>Lipomyces</taxon>
    </lineage>
</organism>
<sequence>MASTDDPPVAPYILQPLLSDVLLLSEESEGPVEITCVEAWHSSLYLGTSSGEILHYFQDPTSNLPSYMFASRQVVHPSRPYPINRILLLPTVSQALVLSHNSIAFFSLPEFSPLALGRIRDVNSMSLDLDRIPVNAGEEVRVTVFTKKLIRIVRVREKELRLIKDIDYPSALVGVQRSSMALVANEKTYDLIDLNSVQKIPLFAISSSPDEDALLPPHVATVTSGEFLVCSGTSKDEPAVGSVINLDGDMSRGSIVWNGYPSVIAVEYPYCAAIIGNELQFHSLQTQQLLQTIPVASPPNLSTVSTTYSMPFPLLADKFVLVPYFDDVDSPRREEERQIASRLATVSSSLFVFSSELGVQCLVPAPALLHLDALFEKSKIDDILEAIDRNEETTERAFHELMYIRQKLSLYYFEQGNFVEAERYWNESNFDPRIVIALFNQDDVKGVPWLYAGVKESLKMPETEPTLEALMVAKHYLAGWLEKKGFESVTDAKEVFHSVEVAYLRVLLKTPMTTKEEIYNFTDSTVDDDSFPESVKLLEEAHKYFALSRLYQSRRMVAEVCATWRKIISGQWEDSELTDGEHKMMEYLLRCKDEKIVWEYGLWLMRRSAELGVQVFIDDRRKTKINAAKLKDEVRKVGGEAWRLYLENIVFIQQHYEFANELVLLYTNDVIEVVESNEEARQEIIKSYQEYRALAPPKVAYTLFLEDQKAQSKTQDAITMRLKFLNVLQSNVDYDVQEVLRRIKPHEDFLITEMVILYGKLSLHHSALHILCHSLADYDTAFAYCLYGGHVIHADDMPTVVTTSVNPDQQRELFKLLLIEFLKLRSTEDRIKCTKRLLEGWGNLLDLQFVLQTIPDSWSVELISGFLISSVRDLLKAKRESSLMRGLSREENFRVVSELMDKIEEEGPVVERRM</sequence>
<proteinExistence type="predicted"/>
<feature type="domain" description="CNH" evidence="5">
    <location>
        <begin position="31"/>
        <end position="308"/>
    </location>
</feature>
<dbReference type="InterPro" id="IPR019452">
    <property type="entry name" value="VPS39/TGF_beta_rcpt-assoc_1"/>
</dbReference>
<dbReference type="Pfam" id="PF10366">
    <property type="entry name" value="Vps39_1"/>
    <property type="match status" value="1"/>
</dbReference>
<keyword evidence="4" id="KW-0653">Protein transport</keyword>
<dbReference type="RefSeq" id="XP_056042249.1">
    <property type="nucleotide sequence ID" value="XM_056184535.1"/>
</dbReference>
<dbReference type="GO" id="GO:0016020">
    <property type="term" value="C:membrane"/>
    <property type="evidence" value="ECO:0007669"/>
    <property type="project" value="TreeGrafter"/>
</dbReference>
<evidence type="ECO:0000313" key="7">
    <source>
        <dbReference type="Proteomes" id="UP001217417"/>
    </source>
</evidence>
<evidence type="ECO:0000256" key="1">
    <source>
        <dbReference type="ARBA" id="ARBA00004496"/>
    </source>
</evidence>
<keyword evidence="2" id="KW-0813">Transport</keyword>
<evidence type="ECO:0000313" key="6">
    <source>
        <dbReference type="EMBL" id="KAJ8098799.1"/>
    </source>
</evidence>
<dbReference type="GO" id="GO:0005737">
    <property type="term" value="C:cytoplasm"/>
    <property type="evidence" value="ECO:0007669"/>
    <property type="project" value="UniProtKB-SubCell"/>
</dbReference>
<dbReference type="PANTHER" id="PTHR12894:SF27">
    <property type="entry name" value="TRANSFORMING GROWTH FACTOR-BETA RECEPTOR-ASSOCIATED PROTEIN 1"/>
    <property type="match status" value="1"/>
</dbReference>
<evidence type="ECO:0000259" key="5">
    <source>
        <dbReference type="PROSITE" id="PS50219"/>
    </source>
</evidence>
<dbReference type="PROSITE" id="PS50219">
    <property type="entry name" value="CNH"/>
    <property type="match status" value="1"/>
</dbReference>
<evidence type="ECO:0000256" key="4">
    <source>
        <dbReference type="ARBA" id="ARBA00022927"/>
    </source>
</evidence>
<dbReference type="Pfam" id="PF00780">
    <property type="entry name" value="CNH"/>
    <property type="match status" value="1"/>
</dbReference>
<comment type="caution">
    <text evidence="6">The sequence shown here is derived from an EMBL/GenBank/DDBJ whole genome shotgun (WGS) entry which is preliminary data.</text>
</comment>
<keyword evidence="3" id="KW-0963">Cytoplasm</keyword>
<keyword evidence="7" id="KW-1185">Reference proteome</keyword>
<dbReference type="InterPro" id="IPR001180">
    <property type="entry name" value="CNH_dom"/>
</dbReference>
<dbReference type="GO" id="GO:0034058">
    <property type="term" value="P:endosomal vesicle fusion"/>
    <property type="evidence" value="ECO:0007669"/>
    <property type="project" value="TreeGrafter"/>
</dbReference>
<gene>
    <name evidence="6" type="ORF">POJ06DRAFT_142391</name>
</gene>
<dbReference type="GO" id="GO:0006914">
    <property type="term" value="P:autophagy"/>
    <property type="evidence" value="ECO:0007669"/>
    <property type="project" value="TreeGrafter"/>
</dbReference>
<dbReference type="PANTHER" id="PTHR12894">
    <property type="entry name" value="CNH DOMAIN CONTAINING"/>
    <property type="match status" value="1"/>
</dbReference>
<dbReference type="EMBL" id="JARPMG010000008">
    <property type="protein sequence ID" value="KAJ8098799.1"/>
    <property type="molecule type" value="Genomic_DNA"/>
</dbReference>
<dbReference type="GeneID" id="80879701"/>